<evidence type="ECO:0000313" key="3">
    <source>
        <dbReference type="EMBL" id="QSZ29138.1"/>
    </source>
</evidence>
<keyword evidence="1" id="KW-0732">Signal</keyword>
<evidence type="ECO:0000256" key="1">
    <source>
        <dbReference type="SAM" id="SignalP"/>
    </source>
</evidence>
<protein>
    <recommendedName>
        <fullName evidence="2">Cyanovirin-N domain-containing protein</fullName>
    </recommendedName>
</protein>
<feature type="domain" description="Cyanovirin-N" evidence="2">
    <location>
        <begin position="28"/>
        <end position="129"/>
    </location>
</feature>
<feature type="chain" id="PRO_5032801528" description="Cyanovirin-N domain-containing protein" evidence="1">
    <location>
        <begin position="23"/>
        <end position="132"/>
    </location>
</feature>
<dbReference type="OrthoDB" id="2947935at2759"/>
<dbReference type="SUPFAM" id="SSF51322">
    <property type="entry name" value="Cyanovirin-N"/>
    <property type="match status" value="1"/>
</dbReference>
<dbReference type="AlphaFoldDB" id="A0A8A3P698"/>
<evidence type="ECO:0000313" key="4">
    <source>
        <dbReference type="Proteomes" id="UP000672032"/>
    </source>
</evidence>
<dbReference type="InterPro" id="IPR011058">
    <property type="entry name" value="Cyanovirin-N"/>
</dbReference>
<dbReference type="Gene3D" id="2.30.60.10">
    <property type="entry name" value="Cyanovirin-N"/>
    <property type="match status" value="1"/>
</dbReference>
<name>A0A8A3P698_9HELO</name>
<evidence type="ECO:0000259" key="2">
    <source>
        <dbReference type="Pfam" id="PF08881"/>
    </source>
</evidence>
<keyword evidence="4" id="KW-1185">Reference proteome</keyword>
<reference evidence="3" key="1">
    <citation type="submission" date="2020-10" db="EMBL/GenBank/DDBJ databases">
        <title>Genome Sequence of Monilinia vaccinii-corymbosi Sheds Light on Mummy Berry Disease Infection of Blueberry and Mating Type.</title>
        <authorList>
            <person name="Yow A.G."/>
            <person name="Zhang Y."/>
            <person name="Bansal K."/>
            <person name="Eacker S.M."/>
            <person name="Sullivan S."/>
            <person name="Liachko I."/>
            <person name="Cubeta M.A."/>
            <person name="Rollins J.A."/>
            <person name="Ashrafi H."/>
        </authorList>
    </citation>
    <scope>NUCLEOTIDE SEQUENCE</scope>
    <source>
        <strain evidence="3">RL-1</strain>
    </source>
</reference>
<dbReference type="Proteomes" id="UP000672032">
    <property type="component" value="Chromosome 1"/>
</dbReference>
<dbReference type="EMBL" id="CP063405">
    <property type="protein sequence ID" value="QSZ29138.1"/>
    <property type="molecule type" value="Genomic_DNA"/>
</dbReference>
<feature type="signal peptide" evidence="1">
    <location>
        <begin position="1"/>
        <end position="22"/>
    </location>
</feature>
<accession>A0A8A3P698</accession>
<sequence>MTKLFFSALLASVSLLASGTDARTSSGFKAQCRNFLYSWRDHNLIALCQTSTGPKTLRINLDTCLRNNEGSLEWVDKGQPGNFATNGCVACYTEKDKFGCRFCYLDDGSATSDQLINLNDGIGFANDQLVCG</sequence>
<organism evidence="3 4">
    <name type="scientific">Monilinia vaccinii-corymbosi</name>
    <dbReference type="NCBI Taxonomy" id="61207"/>
    <lineage>
        <taxon>Eukaryota</taxon>
        <taxon>Fungi</taxon>
        <taxon>Dikarya</taxon>
        <taxon>Ascomycota</taxon>
        <taxon>Pezizomycotina</taxon>
        <taxon>Leotiomycetes</taxon>
        <taxon>Helotiales</taxon>
        <taxon>Sclerotiniaceae</taxon>
        <taxon>Monilinia</taxon>
    </lineage>
</organism>
<dbReference type="InterPro" id="IPR036673">
    <property type="entry name" value="Cyanovirin-N_sf"/>
</dbReference>
<gene>
    <name evidence="3" type="ORF">DSL72_003649</name>
</gene>
<proteinExistence type="predicted"/>
<dbReference type="Pfam" id="PF08881">
    <property type="entry name" value="CVNH"/>
    <property type="match status" value="1"/>
</dbReference>